<evidence type="ECO:0000256" key="8">
    <source>
        <dbReference type="ARBA" id="ARBA00022806"/>
    </source>
</evidence>
<dbReference type="InterPro" id="IPR014001">
    <property type="entry name" value="Helicase_ATP-bd"/>
</dbReference>
<evidence type="ECO:0000256" key="15">
    <source>
        <dbReference type="ARBA" id="ARBA00034617"/>
    </source>
</evidence>
<evidence type="ECO:0000259" key="18">
    <source>
        <dbReference type="PROSITE" id="PS50967"/>
    </source>
</evidence>
<dbReference type="Gene3D" id="1.10.150.80">
    <property type="entry name" value="HRDC domain"/>
    <property type="match status" value="2"/>
</dbReference>
<evidence type="ECO:0000256" key="6">
    <source>
        <dbReference type="ARBA" id="ARBA00022763"/>
    </source>
</evidence>
<dbReference type="SMART" id="SM00487">
    <property type="entry name" value="DEXDc"/>
    <property type="match status" value="1"/>
</dbReference>
<dbReference type="InterPro" id="IPR006293">
    <property type="entry name" value="DNA_helicase_ATP-dep_RecQ_bac"/>
</dbReference>
<dbReference type="PANTHER" id="PTHR13710">
    <property type="entry name" value="DNA HELICASE RECQ FAMILY MEMBER"/>
    <property type="match status" value="1"/>
</dbReference>
<dbReference type="Pfam" id="PF16124">
    <property type="entry name" value="RecQ_Zn_bind"/>
    <property type="match status" value="1"/>
</dbReference>
<dbReference type="SUPFAM" id="SSF47819">
    <property type="entry name" value="HRDC-like"/>
    <property type="match status" value="2"/>
</dbReference>
<protein>
    <recommendedName>
        <fullName evidence="16">DNA helicase RecQ</fullName>
        <ecNumber evidence="16">5.6.2.4</ecNumber>
    </recommendedName>
</protein>
<dbReference type="Gene3D" id="1.10.10.1390">
    <property type="entry name" value="ATP-dependent DNA helicase RecQ"/>
    <property type="match status" value="1"/>
</dbReference>
<dbReference type="PROSITE" id="PS50967">
    <property type="entry name" value="HRDC"/>
    <property type="match status" value="2"/>
</dbReference>
<dbReference type="NCBIfam" id="TIGR00614">
    <property type="entry name" value="recQ_fam"/>
    <property type="match status" value="1"/>
</dbReference>
<dbReference type="CDD" id="cd18794">
    <property type="entry name" value="SF2_C_RecQ"/>
    <property type="match status" value="1"/>
</dbReference>
<keyword evidence="11" id="KW-0238">DNA-binding</keyword>
<dbReference type="Gene3D" id="3.40.50.300">
    <property type="entry name" value="P-loop containing nucleotide triphosphate hydrolases"/>
    <property type="match status" value="2"/>
</dbReference>
<comment type="cofactor">
    <cofactor evidence="2">
        <name>Zn(2+)</name>
        <dbReference type="ChEBI" id="CHEBI:29105"/>
    </cofactor>
</comment>
<dbReference type="RefSeq" id="WP_261234379.1">
    <property type="nucleotide sequence ID" value="NZ_JAMXFA010000002.1"/>
</dbReference>
<dbReference type="InterPro" id="IPR032284">
    <property type="entry name" value="RecQ_Zn-bd"/>
</dbReference>
<keyword evidence="4" id="KW-0479">Metal-binding</keyword>
<comment type="similarity">
    <text evidence="3">Belongs to the helicase family. RecQ subfamily.</text>
</comment>
<evidence type="ECO:0000256" key="16">
    <source>
        <dbReference type="NCBIfam" id="TIGR01389"/>
    </source>
</evidence>
<evidence type="ECO:0000256" key="9">
    <source>
        <dbReference type="ARBA" id="ARBA00022833"/>
    </source>
</evidence>
<evidence type="ECO:0000313" key="22">
    <source>
        <dbReference type="Proteomes" id="UP001525961"/>
    </source>
</evidence>
<accession>A0ABT2N143</accession>
<dbReference type="PROSITE" id="PS51192">
    <property type="entry name" value="HELICASE_ATP_BIND_1"/>
    <property type="match status" value="1"/>
</dbReference>
<keyword evidence="9" id="KW-0862">Zinc</keyword>
<evidence type="ECO:0000313" key="21">
    <source>
        <dbReference type="EMBL" id="MCT7976402.1"/>
    </source>
</evidence>
<evidence type="ECO:0000256" key="17">
    <source>
        <dbReference type="SAM" id="Coils"/>
    </source>
</evidence>
<organism evidence="21 22">
    <name type="scientific">Laspinema olomoucense D3b</name>
    <dbReference type="NCBI Taxonomy" id="2953688"/>
    <lineage>
        <taxon>Bacteria</taxon>
        <taxon>Bacillati</taxon>
        <taxon>Cyanobacteriota</taxon>
        <taxon>Cyanophyceae</taxon>
        <taxon>Oscillatoriophycideae</taxon>
        <taxon>Oscillatoriales</taxon>
        <taxon>Laspinemataceae</taxon>
        <taxon>Laspinema</taxon>
        <taxon>Laspinema olomoucense</taxon>
    </lineage>
</organism>
<feature type="domain" description="HRDC" evidence="18">
    <location>
        <begin position="632"/>
        <end position="712"/>
    </location>
</feature>
<keyword evidence="22" id="KW-1185">Reference proteome</keyword>
<dbReference type="SMART" id="SM00956">
    <property type="entry name" value="RQC"/>
    <property type="match status" value="1"/>
</dbReference>
<keyword evidence="17" id="KW-0175">Coiled coil</keyword>
<gene>
    <name evidence="21" type="primary">recQ</name>
    <name evidence="21" type="ORF">NG792_01530</name>
</gene>
<dbReference type="InterPro" id="IPR004589">
    <property type="entry name" value="DNA_helicase_ATP-dep_RecQ"/>
</dbReference>
<dbReference type="InterPro" id="IPR027417">
    <property type="entry name" value="P-loop_NTPase"/>
</dbReference>
<evidence type="ECO:0000256" key="2">
    <source>
        <dbReference type="ARBA" id="ARBA00001947"/>
    </source>
</evidence>
<evidence type="ECO:0000256" key="10">
    <source>
        <dbReference type="ARBA" id="ARBA00022840"/>
    </source>
</evidence>
<feature type="domain" description="HRDC" evidence="18">
    <location>
        <begin position="534"/>
        <end position="614"/>
    </location>
</feature>
<keyword evidence="13" id="KW-0234">DNA repair</keyword>
<dbReference type="EMBL" id="JAMXFA010000002">
    <property type="protein sequence ID" value="MCT7976402.1"/>
    <property type="molecule type" value="Genomic_DNA"/>
</dbReference>
<dbReference type="Gene3D" id="1.10.10.10">
    <property type="entry name" value="Winged helix-like DNA-binding domain superfamily/Winged helix DNA-binding domain"/>
    <property type="match status" value="1"/>
</dbReference>
<dbReference type="Pfam" id="PF00270">
    <property type="entry name" value="DEAD"/>
    <property type="match status" value="1"/>
</dbReference>
<dbReference type="InterPro" id="IPR001650">
    <property type="entry name" value="Helicase_C-like"/>
</dbReference>
<dbReference type="InterPro" id="IPR029491">
    <property type="entry name" value="Helicase_HTH"/>
</dbReference>
<keyword evidence="10" id="KW-0067">ATP-binding</keyword>
<dbReference type="Pfam" id="PF09382">
    <property type="entry name" value="RQC"/>
    <property type="match status" value="1"/>
</dbReference>
<evidence type="ECO:0000256" key="1">
    <source>
        <dbReference type="ARBA" id="ARBA00001946"/>
    </source>
</evidence>
<dbReference type="SMART" id="SM00490">
    <property type="entry name" value="HELICc"/>
    <property type="match status" value="1"/>
</dbReference>
<feature type="domain" description="Helicase C-terminal" evidence="20">
    <location>
        <begin position="230"/>
        <end position="382"/>
    </location>
</feature>
<evidence type="ECO:0000256" key="12">
    <source>
        <dbReference type="ARBA" id="ARBA00023172"/>
    </source>
</evidence>
<sequence length="839" mass="96058">MSGISPLNATAPNQLERSLKHFFGHDSFRPGQREIVEAALQNRDLLIVMPTGGGKSLCFQLPALLRKGITVVVSPLIALMQDQVESLKNNGIACTFLNSTLSWEQTRSREQAILQGEIKLLYVAPERLLSERFLPFMDLVRAQVGICGFAIDEAHCVSEWGHDFRPEYRQMQLLRQRYPEIPMMALTATATDRVRQDITQQLALRDPKIHIASFNRPNLYYEVRQKNKQSYRELVKLIRESKGSGIIYCLSRRRVDEIAHKLQREGIDAIPYHAGMNDEERTLNQTRFIRDDAQVIVATIAFGMGINKPDVRFVVHYDLPRNIEGYYQESGRAGRDGEPAICTMFFGYGDIKTIEYIIDQKTDVDEQRIARQQLRQIINYSESTVCRRTIQLGYFGERFPGNCENCDNCRHPNPTEDWTIEAMKFLSCVARCKERFGMNYIIDVLRGSKNQKVLKYGHETLSTYGIGLDKTADEWKMLVRSLIHQGLLEETTDGYAVLKLNEGSWEVMRKQRQVFIAVPKAPVNTEMTDRDRKKAEVEMLLDRLRSLRKEIADEQSVAPYMVFADSTLKLMAQQRPQTLDEFGNLSGVVGYKVEQYGERFVTEIREYCRTYSLSSVGMNRGSNSNNGNGELDATGDELFEQLRVLRREIANERGVPPFVVFQDSTLKAIAQDRPQSLAALKQIYGVGEYKLAEYGDRFITEIQNYCQARGLQESAPTDIPELEVNSDPSLTQLLTLEYHQNGMSIAEIAAKRNVKETRVEYHLIKLLEMDQAVDIHRLVPVQRQQVIIEALQLLGSNLLKPVYEHLGGKYSYNELRLVRAAWQRNLCGNLQSIEDELEF</sequence>
<reference evidence="21 22" key="1">
    <citation type="journal article" date="2022" name="Front. Microbiol.">
        <title>High genomic differentiation and limited gene flow indicate recent cryptic speciation within the genus Laspinema (cyanobacteria).</title>
        <authorList>
            <person name="Stanojkovic A."/>
            <person name="Skoupy S."/>
            <person name="Skaloud P."/>
            <person name="Dvorak P."/>
        </authorList>
    </citation>
    <scope>NUCLEOTIDE SEQUENCE [LARGE SCALE GENOMIC DNA]</scope>
    <source>
        <strain evidence="21 22">D3b</strain>
    </source>
</reference>
<dbReference type="SMART" id="SM00341">
    <property type="entry name" value="HRDC"/>
    <property type="match status" value="2"/>
</dbReference>
<evidence type="ECO:0000259" key="19">
    <source>
        <dbReference type="PROSITE" id="PS51192"/>
    </source>
</evidence>
<evidence type="ECO:0000259" key="20">
    <source>
        <dbReference type="PROSITE" id="PS51194"/>
    </source>
</evidence>
<keyword evidence="14" id="KW-0413">Isomerase</keyword>
<feature type="domain" description="Helicase ATP-binding" evidence="19">
    <location>
        <begin position="36"/>
        <end position="208"/>
    </location>
</feature>
<dbReference type="PANTHER" id="PTHR13710:SF105">
    <property type="entry name" value="ATP-DEPENDENT DNA HELICASE Q1"/>
    <property type="match status" value="1"/>
</dbReference>
<dbReference type="GO" id="GO:0003678">
    <property type="term" value="F:DNA helicase activity"/>
    <property type="evidence" value="ECO:0007669"/>
    <property type="project" value="UniProtKB-EC"/>
</dbReference>
<dbReference type="GO" id="GO:0016787">
    <property type="term" value="F:hydrolase activity"/>
    <property type="evidence" value="ECO:0007669"/>
    <property type="project" value="UniProtKB-KW"/>
</dbReference>
<dbReference type="Pfam" id="PF14493">
    <property type="entry name" value="HTH_40"/>
    <property type="match status" value="1"/>
</dbReference>
<comment type="caution">
    <text evidence="21">The sequence shown here is derived from an EMBL/GenBank/DDBJ whole genome shotgun (WGS) entry which is preliminary data.</text>
</comment>
<evidence type="ECO:0000256" key="5">
    <source>
        <dbReference type="ARBA" id="ARBA00022741"/>
    </source>
</evidence>
<dbReference type="SUPFAM" id="SSF52540">
    <property type="entry name" value="P-loop containing nucleoside triphosphate hydrolases"/>
    <property type="match status" value="2"/>
</dbReference>
<dbReference type="NCBIfam" id="TIGR01389">
    <property type="entry name" value="recQ"/>
    <property type="match status" value="1"/>
</dbReference>
<dbReference type="InterPro" id="IPR018982">
    <property type="entry name" value="RQC_domain"/>
</dbReference>
<feature type="coiled-coil region" evidence="17">
    <location>
        <begin position="530"/>
        <end position="557"/>
    </location>
</feature>
<proteinExistence type="inferred from homology"/>
<evidence type="ECO:0000256" key="3">
    <source>
        <dbReference type="ARBA" id="ARBA00005446"/>
    </source>
</evidence>
<dbReference type="Pfam" id="PF00271">
    <property type="entry name" value="Helicase_C"/>
    <property type="match status" value="1"/>
</dbReference>
<comment type="catalytic activity">
    <reaction evidence="15">
        <text>Couples ATP hydrolysis with the unwinding of duplex DNA by translocating in the 3'-5' direction.</text>
        <dbReference type="EC" id="5.6.2.4"/>
    </reaction>
</comment>
<keyword evidence="8 21" id="KW-0347">Helicase</keyword>
<dbReference type="EC" id="5.6.2.4" evidence="16"/>
<dbReference type="Pfam" id="PF00570">
    <property type="entry name" value="HRDC"/>
    <property type="match status" value="2"/>
</dbReference>
<dbReference type="InterPro" id="IPR036388">
    <property type="entry name" value="WH-like_DNA-bd_sf"/>
</dbReference>
<evidence type="ECO:0000256" key="4">
    <source>
        <dbReference type="ARBA" id="ARBA00022723"/>
    </source>
</evidence>
<dbReference type="InterPro" id="IPR011545">
    <property type="entry name" value="DEAD/DEAH_box_helicase_dom"/>
</dbReference>
<dbReference type="InterPro" id="IPR002121">
    <property type="entry name" value="HRDC_dom"/>
</dbReference>
<keyword evidence="5" id="KW-0547">Nucleotide-binding</keyword>
<dbReference type="InterPro" id="IPR044876">
    <property type="entry name" value="HRDC_dom_sf"/>
</dbReference>
<dbReference type="InterPro" id="IPR010997">
    <property type="entry name" value="HRDC-like_sf"/>
</dbReference>
<evidence type="ECO:0000256" key="13">
    <source>
        <dbReference type="ARBA" id="ARBA00023204"/>
    </source>
</evidence>
<evidence type="ECO:0000256" key="7">
    <source>
        <dbReference type="ARBA" id="ARBA00022801"/>
    </source>
</evidence>
<dbReference type="Proteomes" id="UP001525961">
    <property type="component" value="Unassembled WGS sequence"/>
</dbReference>
<keyword evidence="6" id="KW-0227">DNA damage</keyword>
<dbReference type="CDD" id="cd17920">
    <property type="entry name" value="DEXHc_RecQ"/>
    <property type="match status" value="1"/>
</dbReference>
<keyword evidence="7 21" id="KW-0378">Hydrolase</keyword>
<evidence type="ECO:0000256" key="11">
    <source>
        <dbReference type="ARBA" id="ARBA00023125"/>
    </source>
</evidence>
<name>A0ABT2N143_9CYAN</name>
<dbReference type="PROSITE" id="PS51194">
    <property type="entry name" value="HELICASE_CTER"/>
    <property type="match status" value="1"/>
</dbReference>
<keyword evidence="12" id="KW-0233">DNA recombination</keyword>
<comment type="cofactor">
    <cofactor evidence="1">
        <name>Mg(2+)</name>
        <dbReference type="ChEBI" id="CHEBI:18420"/>
    </cofactor>
</comment>
<evidence type="ECO:0000256" key="14">
    <source>
        <dbReference type="ARBA" id="ARBA00023235"/>
    </source>
</evidence>